<dbReference type="EC" id="3.2.1.46" evidence="2"/>
<dbReference type="InterPro" id="IPR017853">
    <property type="entry name" value="GH"/>
</dbReference>
<evidence type="ECO:0000256" key="2">
    <source>
        <dbReference type="ARBA" id="ARBA00012657"/>
    </source>
</evidence>
<dbReference type="SUPFAM" id="SSF51445">
    <property type="entry name" value="(Trans)glycosidases"/>
    <property type="match status" value="1"/>
</dbReference>
<evidence type="ECO:0000313" key="14">
    <source>
        <dbReference type="EMBL" id="GAA4263324.1"/>
    </source>
</evidence>
<dbReference type="InterPro" id="IPR013785">
    <property type="entry name" value="Aldolase_TIM"/>
</dbReference>
<sequence length="802" mass="83996">MSTRANRPRLRAAGRYRAAAAVIAMVAAGILVGVASPAHAATAITINGASGGRVLDGVGAVSGGGGNSRLLIDYPEPQRSDILDYLFKPGFGAAMQVMKVEIGGDTNSTSGAEPSHEHTRGSINCNRGYEWWLMEQARARNPRINLVGLAWGTPGWIGNGNFWSNDSIDYLLAWLDCAGAHGLTIDYLGGWNEKGYNVTWYKNLRSALNSRGYTNVKLVASDDFGWAAADDSLRDSAFAGAVSVFGSHYVCGYRSAQSSCPSSSNALATGKALWASENGSDDYNAGAAALARGINRGYIDGKMTGYINWPVIAAITPNIPWATTGVAVAPQPWSGYYSIGKNAWVMAQTTQFTAPGWRYLDSSSGYIGGNRNNGSYVALRSAGTGDYSTIVETMDATAAQTLTFSLTGGLSTGTVHVWSTNVRSSNPADSFVRGGDITPSNGSFSLTVQPGYVYSITTTTGQGKGAATSPAQGNLKLPYSDNFDGYAAGREAKYLMDQQGSFEVTGCGGGRTGQCVRQMSEQAPIFWTSGHAEPFTLLGDLTWRNYTVSSDVMLEKSGYAQLIGRANTYNHQGPQNLNGYYFRVADTGAWSILSNNTSGNWRTLTSGTTSAFGIGRWHTLSLTLNGTALTAAIDGTTVGTVSDSTWVAGQIGYGTGQGVTAQFDNLSITPVGTSGGPGGEVRGAGSNRCLDVNGASQADGAVVQIWDCNGGANQQWTPTAANQLTVYGNKCLDVPGTAAGSRARILTCNGGTNQQWRLNADGTIVGVGSGLCLDVNGAATANGTAVQIWTCNGGANQQWIRS</sequence>
<dbReference type="Gene3D" id="2.80.10.50">
    <property type="match status" value="1"/>
</dbReference>
<dbReference type="InterPro" id="IPR049162">
    <property type="entry name" value="GH59_C"/>
</dbReference>
<evidence type="ECO:0000256" key="4">
    <source>
        <dbReference type="ARBA" id="ARBA00022801"/>
    </source>
</evidence>
<dbReference type="Pfam" id="PF17387">
    <property type="entry name" value="Glyco_hydro_59M"/>
    <property type="match status" value="1"/>
</dbReference>
<gene>
    <name evidence="14" type="ORF">GCM10022255_106850</name>
</gene>
<keyword evidence="5" id="KW-0746">Sphingolipid metabolism</keyword>
<feature type="signal peptide" evidence="12">
    <location>
        <begin position="1"/>
        <end position="40"/>
    </location>
</feature>
<dbReference type="PANTHER" id="PTHR15172">
    <property type="entry name" value="GALACTOCEREBROSIDASE"/>
    <property type="match status" value="1"/>
</dbReference>
<evidence type="ECO:0000256" key="9">
    <source>
        <dbReference type="ARBA" id="ARBA00023180"/>
    </source>
</evidence>
<keyword evidence="15" id="KW-1185">Reference proteome</keyword>
<evidence type="ECO:0000256" key="12">
    <source>
        <dbReference type="SAM" id="SignalP"/>
    </source>
</evidence>
<evidence type="ECO:0000256" key="7">
    <source>
        <dbReference type="ARBA" id="ARBA00023098"/>
    </source>
</evidence>
<dbReference type="Pfam" id="PF21708">
    <property type="entry name" value="Glyco_hydro_59_C"/>
    <property type="match status" value="1"/>
</dbReference>
<keyword evidence="8" id="KW-1015">Disulfide bond</keyword>
<dbReference type="Gene3D" id="3.20.20.70">
    <property type="entry name" value="Aldolase class I"/>
    <property type="match status" value="1"/>
</dbReference>
<evidence type="ECO:0000256" key="10">
    <source>
        <dbReference type="ARBA" id="ARBA00023295"/>
    </source>
</evidence>
<keyword evidence="4" id="KW-0378">Hydrolase</keyword>
<organism evidence="14 15">
    <name type="scientific">Dactylosporangium darangshiense</name>
    <dbReference type="NCBI Taxonomy" id="579108"/>
    <lineage>
        <taxon>Bacteria</taxon>
        <taxon>Bacillati</taxon>
        <taxon>Actinomycetota</taxon>
        <taxon>Actinomycetes</taxon>
        <taxon>Micromonosporales</taxon>
        <taxon>Micromonosporaceae</taxon>
        <taxon>Dactylosporangium</taxon>
    </lineage>
</organism>
<dbReference type="SUPFAM" id="SSF50370">
    <property type="entry name" value="Ricin B-like lectins"/>
    <property type="match status" value="1"/>
</dbReference>
<comment type="similarity">
    <text evidence="1">Belongs to the glycosyl hydrolase 59 family.</text>
</comment>
<dbReference type="PROSITE" id="PS50231">
    <property type="entry name" value="RICIN_B_LECTIN"/>
    <property type="match status" value="1"/>
</dbReference>
<evidence type="ECO:0000256" key="6">
    <source>
        <dbReference type="ARBA" id="ARBA00022963"/>
    </source>
</evidence>
<dbReference type="InterPro" id="IPR001286">
    <property type="entry name" value="Glyco_hydro_59"/>
</dbReference>
<feature type="domain" description="Ricin B lectin" evidence="13">
    <location>
        <begin position="678"/>
        <end position="802"/>
    </location>
</feature>
<evidence type="ECO:0000256" key="11">
    <source>
        <dbReference type="ARBA" id="ARBA00033098"/>
    </source>
</evidence>
<keyword evidence="9" id="KW-0325">Glycoprotein</keyword>
<dbReference type="Gene3D" id="2.60.120.560">
    <property type="entry name" value="Exo-inulinase, domain 1"/>
    <property type="match status" value="1"/>
</dbReference>
<reference evidence="15" key="1">
    <citation type="journal article" date="2019" name="Int. J. Syst. Evol. Microbiol.">
        <title>The Global Catalogue of Microorganisms (GCM) 10K type strain sequencing project: providing services to taxonomists for standard genome sequencing and annotation.</title>
        <authorList>
            <consortium name="The Broad Institute Genomics Platform"/>
            <consortium name="The Broad Institute Genome Sequencing Center for Infectious Disease"/>
            <person name="Wu L."/>
            <person name="Ma J."/>
        </authorList>
    </citation>
    <scope>NUCLEOTIDE SEQUENCE [LARGE SCALE GENOMIC DNA]</scope>
    <source>
        <strain evidence="15">JCM 17441</strain>
    </source>
</reference>
<dbReference type="Gene3D" id="3.20.20.80">
    <property type="entry name" value="Glycosidases"/>
    <property type="match status" value="1"/>
</dbReference>
<protein>
    <recommendedName>
        <fullName evidence="2">galactosylceramidase</fullName>
        <ecNumber evidence="2">3.2.1.46</ecNumber>
    </recommendedName>
    <alternativeName>
        <fullName evidence="11">Galactosylceramidase</fullName>
    </alternativeName>
</protein>
<dbReference type="SMART" id="SM00458">
    <property type="entry name" value="RICIN"/>
    <property type="match status" value="1"/>
</dbReference>
<dbReference type="EMBL" id="BAABAT010000066">
    <property type="protein sequence ID" value="GAA4263324.1"/>
    <property type="molecule type" value="Genomic_DNA"/>
</dbReference>
<keyword evidence="6" id="KW-0442">Lipid degradation</keyword>
<keyword evidence="7" id="KW-0443">Lipid metabolism</keyword>
<dbReference type="Proteomes" id="UP001500620">
    <property type="component" value="Unassembled WGS sequence"/>
</dbReference>
<accession>A0ABP8DTM7</accession>
<feature type="chain" id="PRO_5046382730" description="galactosylceramidase" evidence="12">
    <location>
        <begin position="41"/>
        <end position="802"/>
    </location>
</feature>
<dbReference type="SUPFAM" id="SSF49899">
    <property type="entry name" value="Concanavalin A-like lectins/glucanases"/>
    <property type="match status" value="1"/>
</dbReference>
<evidence type="ECO:0000256" key="5">
    <source>
        <dbReference type="ARBA" id="ARBA00022919"/>
    </source>
</evidence>
<dbReference type="CDD" id="cd23418">
    <property type="entry name" value="beta-trefoil_Ricin_XLN-like"/>
    <property type="match status" value="1"/>
</dbReference>
<evidence type="ECO:0000313" key="15">
    <source>
        <dbReference type="Proteomes" id="UP001500620"/>
    </source>
</evidence>
<dbReference type="PANTHER" id="PTHR15172:SF1">
    <property type="entry name" value="GALACTOCEREBROSIDASE"/>
    <property type="match status" value="1"/>
</dbReference>
<dbReference type="InterPro" id="IPR035394">
    <property type="entry name" value="Glyco_hydro_59_dom"/>
</dbReference>
<evidence type="ECO:0000256" key="3">
    <source>
        <dbReference type="ARBA" id="ARBA00022729"/>
    </source>
</evidence>
<evidence type="ECO:0000256" key="8">
    <source>
        <dbReference type="ARBA" id="ARBA00023157"/>
    </source>
</evidence>
<evidence type="ECO:0000259" key="13">
    <source>
        <dbReference type="SMART" id="SM00458"/>
    </source>
</evidence>
<keyword evidence="10" id="KW-0326">Glycosidase</keyword>
<proteinExistence type="inferred from homology"/>
<evidence type="ECO:0000256" key="1">
    <source>
        <dbReference type="ARBA" id="ARBA00005637"/>
    </source>
</evidence>
<dbReference type="PRINTS" id="PR00850">
    <property type="entry name" value="GLHYDRLASE59"/>
</dbReference>
<dbReference type="InterPro" id="IPR035992">
    <property type="entry name" value="Ricin_B-like_lectins"/>
</dbReference>
<dbReference type="Pfam" id="PF00652">
    <property type="entry name" value="Ricin_B_lectin"/>
    <property type="match status" value="1"/>
</dbReference>
<comment type="caution">
    <text evidence="14">The sequence shown here is derived from an EMBL/GenBank/DDBJ whole genome shotgun (WGS) entry which is preliminary data.</text>
</comment>
<dbReference type="InterPro" id="IPR000772">
    <property type="entry name" value="Ricin_B_lectin"/>
</dbReference>
<keyword evidence="3 12" id="KW-0732">Signal</keyword>
<dbReference type="InterPro" id="IPR049161">
    <property type="entry name" value="GH59_cat"/>
</dbReference>
<dbReference type="InterPro" id="IPR013320">
    <property type="entry name" value="ConA-like_dom_sf"/>
</dbReference>
<name>A0ABP8DTM7_9ACTN</name>
<dbReference type="Pfam" id="PF02057">
    <property type="entry name" value="Glyco_hydro_59"/>
    <property type="match status" value="1"/>
</dbReference>